<feature type="domain" description="Acyl-CoA oxidase/dehydrogenase middle" evidence="9">
    <location>
        <begin position="157"/>
        <end position="267"/>
    </location>
</feature>
<feature type="domain" description="Acyl-CoA oxidase C-alpha1" evidence="10">
    <location>
        <begin position="304"/>
        <end position="468"/>
    </location>
</feature>
<evidence type="ECO:0000259" key="8">
    <source>
        <dbReference type="Pfam" id="PF01756"/>
    </source>
</evidence>
<dbReference type="SUPFAM" id="SSF47203">
    <property type="entry name" value="Acyl-CoA dehydrogenase C-terminal domain-like"/>
    <property type="match status" value="2"/>
</dbReference>
<dbReference type="InterPro" id="IPR055060">
    <property type="entry name" value="ACOX_C_alpha1"/>
</dbReference>
<evidence type="ECO:0000256" key="3">
    <source>
        <dbReference type="ARBA" id="ARBA00006288"/>
    </source>
</evidence>
<keyword evidence="4 7" id="KW-0285">Flavoprotein</keyword>
<dbReference type="InterPro" id="IPR006091">
    <property type="entry name" value="Acyl-CoA_Oxase/DH_mid-dom"/>
</dbReference>
<evidence type="ECO:0000256" key="6">
    <source>
        <dbReference type="ARBA" id="ARBA00023002"/>
    </source>
</evidence>
<evidence type="ECO:0000256" key="1">
    <source>
        <dbReference type="ARBA" id="ARBA00001974"/>
    </source>
</evidence>
<dbReference type="Pfam" id="PF22924">
    <property type="entry name" value="ACOX_C_alpha1"/>
    <property type="match status" value="1"/>
</dbReference>
<evidence type="ECO:0000259" key="10">
    <source>
        <dbReference type="Pfam" id="PF22924"/>
    </source>
</evidence>
<reference evidence="11 12" key="1">
    <citation type="submission" date="2024-08" db="EMBL/GenBank/DDBJ databases">
        <authorList>
            <person name="Cucini C."/>
            <person name="Frati F."/>
        </authorList>
    </citation>
    <scope>NUCLEOTIDE SEQUENCE [LARGE SCALE GENOMIC DNA]</scope>
</reference>
<comment type="cofactor">
    <cofactor evidence="1">
        <name>FAD</name>
        <dbReference type="ChEBI" id="CHEBI:57692"/>
    </cofactor>
</comment>
<evidence type="ECO:0000256" key="5">
    <source>
        <dbReference type="ARBA" id="ARBA00022827"/>
    </source>
</evidence>
<keyword evidence="5 7" id="KW-0274">FAD</keyword>
<organism evidence="11 12">
    <name type="scientific">Orchesella dallaii</name>
    <dbReference type="NCBI Taxonomy" id="48710"/>
    <lineage>
        <taxon>Eukaryota</taxon>
        <taxon>Metazoa</taxon>
        <taxon>Ecdysozoa</taxon>
        <taxon>Arthropoda</taxon>
        <taxon>Hexapoda</taxon>
        <taxon>Collembola</taxon>
        <taxon>Entomobryomorpha</taxon>
        <taxon>Entomobryoidea</taxon>
        <taxon>Orchesellidae</taxon>
        <taxon>Orchesellinae</taxon>
        <taxon>Orchesella</taxon>
    </lineage>
</organism>
<dbReference type="InterPro" id="IPR009100">
    <property type="entry name" value="AcylCoA_DH/oxidase_NM_dom_sf"/>
</dbReference>
<keyword evidence="12" id="KW-1185">Reference proteome</keyword>
<dbReference type="InterPro" id="IPR046373">
    <property type="entry name" value="Acyl-CoA_Oxase/DH_mid-dom_sf"/>
</dbReference>
<comment type="similarity">
    <text evidence="3 7">Belongs to the acyl-CoA oxidase family.</text>
</comment>
<dbReference type="Gene3D" id="2.40.110.10">
    <property type="entry name" value="Butyryl-CoA Dehydrogenase, subunit A, domain 2"/>
    <property type="match status" value="1"/>
</dbReference>
<sequence length="699" mass="78465">MSDLLERANQLDFLKDFPEGPLDAYRKQATFNWKVMTLVMEAENVLKFKHKVWSTLENDPLFAPPPTKRSLLEERGAILEQVFRLQELNFLGERSGDIGDPMLTNVLNVCLGQVDWSLATRRSVTFDFFTNAVRGQAALENHFDALEAAYKMKLIGCVALTEIGHGTNTRGMKTRATYDPQQQKFILHCPDFEAAKCWAANMGKTATHAFVMAQLYTPDGDCHGLHGFVIPIRDPRTMLTYPGVTIFDMGEKIGLNGLDNGVMIFDNYAVSRESLLSKTGSITPDGRYVSAYKDPNKRFGASLGNLSAARIGIVQFCSANMFTALTIAIRYSAVRRQFGNPGELELPVIEYQMQQWRLFPYLAASYVMKFVGDQLYQNFVTFAMSQFNPDISKDELATMGIEMHVLSSTAKPITSWLARDAIQECREACGGHGYLSAAGIGKLRNDNDANCTYEGDNNVLLQQASNWLITVWSNPKRHEMRDSMPLNTLSFLANHSNGISQQTFQSQTLQDVLNPKSLLEAYKWLVQWLLQSSSEKFHSNLQSGKDSFTARNDSQVYNARTLSIAFFEHYALDRFWFGLCSQQELPQDIRQVLTNLFLLYGYWSLEKHLAILYQGGYATGPRAADLIRQAILELCGSIKGDAVALVDAVSPPDFVLNSALGKSDGMVYKNLYLAMSQTPAAFERTSDWKEISKRLKANL</sequence>
<dbReference type="Proteomes" id="UP001642540">
    <property type="component" value="Unassembled WGS sequence"/>
</dbReference>
<dbReference type="PANTHER" id="PTHR10909:SF390">
    <property type="entry name" value="PEROXISOMAL ACYL-COENZYME A OXIDASE 3"/>
    <property type="match status" value="1"/>
</dbReference>
<comment type="caution">
    <text evidence="11">The sequence shown here is derived from an EMBL/GenBank/DDBJ whole genome shotgun (WGS) entry which is preliminary data.</text>
</comment>
<dbReference type="Gene3D" id="1.20.140.10">
    <property type="entry name" value="Butyryl-CoA Dehydrogenase, subunit A, domain 3"/>
    <property type="match status" value="2"/>
</dbReference>
<keyword evidence="6" id="KW-0560">Oxidoreductase</keyword>
<dbReference type="EMBL" id="CAXLJM020000041">
    <property type="protein sequence ID" value="CAL8109772.1"/>
    <property type="molecule type" value="Genomic_DNA"/>
</dbReference>
<proteinExistence type="inferred from homology"/>
<protein>
    <recommendedName>
        <fullName evidence="7">Acyl-coenzyme A oxidase</fullName>
    </recommendedName>
</protein>
<accession>A0ABP1QVX1</accession>
<evidence type="ECO:0000256" key="7">
    <source>
        <dbReference type="PIRNR" id="PIRNR000168"/>
    </source>
</evidence>
<evidence type="ECO:0000313" key="11">
    <source>
        <dbReference type="EMBL" id="CAL8109772.1"/>
    </source>
</evidence>
<dbReference type="PANTHER" id="PTHR10909">
    <property type="entry name" value="ELECTRON TRANSPORT OXIDOREDUCTASE"/>
    <property type="match status" value="1"/>
</dbReference>
<feature type="domain" description="Acyl-CoA oxidase C-terminal" evidence="8">
    <location>
        <begin position="514"/>
        <end position="695"/>
    </location>
</feature>
<dbReference type="InterPro" id="IPR002655">
    <property type="entry name" value="Acyl-CoA_oxidase_C"/>
</dbReference>
<dbReference type="PIRSF" id="PIRSF000168">
    <property type="entry name" value="Acyl-CoA_oxidase"/>
    <property type="match status" value="1"/>
</dbReference>
<dbReference type="InterPro" id="IPR036250">
    <property type="entry name" value="AcylCo_DH-like_C"/>
</dbReference>
<evidence type="ECO:0000259" key="9">
    <source>
        <dbReference type="Pfam" id="PF02770"/>
    </source>
</evidence>
<evidence type="ECO:0000256" key="2">
    <source>
        <dbReference type="ARBA" id="ARBA00005189"/>
    </source>
</evidence>
<evidence type="ECO:0000256" key="4">
    <source>
        <dbReference type="ARBA" id="ARBA00022630"/>
    </source>
</evidence>
<gene>
    <name evidence="11" type="ORF">ODALV1_LOCUS13676</name>
</gene>
<evidence type="ECO:0000313" key="12">
    <source>
        <dbReference type="Proteomes" id="UP001642540"/>
    </source>
</evidence>
<name>A0ABP1QVX1_9HEXA</name>
<dbReference type="SUPFAM" id="SSF56645">
    <property type="entry name" value="Acyl-CoA dehydrogenase NM domain-like"/>
    <property type="match status" value="1"/>
</dbReference>
<dbReference type="Pfam" id="PF02770">
    <property type="entry name" value="Acyl-CoA_dh_M"/>
    <property type="match status" value="1"/>
</dbReference>
<dbReference type="InterPro" id="IPR012258">
    <property type="entry name" value="Acyl-CoA_oxidase"/>
</dbReference>
<dbReference type="Pfam" id="PF01756">
    <property type="entry name" value="ACOX"/>
    <property type="match status" value="1"/>
</dbReference>
<comment type="pathway">
    <text evidence="2">Lipid metabolism.</text>
</comment>